<protein>
    <submittedName>
        <fullName evidence="1">Uncharacterized protein</fullName>
    </submittedName>
</protein>
<reference evidence="1" key="1">
    <citation type="journal article" date="2021" name="Proc. Natl. Acad. Sci. U.S.A.">
        <title>A Catalog of Tens of Thousands of Viruses from Human Metagenomes Reveals Hidden Associations with Chronic Diseases.</title>
        <authorList>
            <person name="Tisza M.J."/>
            <person name="Buck C.B."/>
        </authorList>
    </citation>
    <scope>NUCLEOTIDE SEQUENCE</scope>
    <source>
        <strain evidence="1">CtEQ64</strain>
    </source>
</reference>
<evidence type="ECO:0000313" key="1">
    <source>
        <dbReference type="EMBL" id="DAE31873.1"/>
    </source>
</evidence>
<dbReference type="EMBL" id="BK059112">
    <property type="protein sequence ID" value="DAE31873.1"/>
    <property type="molecule type" value="Genomic_DNA"/>
</dbReference>
<proteinExistence type="predicted"/>
<accession>A0A8S5RL92</accession>
<name>A0A8S5RL92_9VIRU</name>
<sequence length="151" mass="16138">MINPIKYAGSMIKGKGSTASKMLWENKGNAVATGIFSTMTYNSALDEGKSKGEAFGEAAFDATLNLGFGFIPGMLLQGAYYGGPALVGLANDLAAQGRQEAQQSYRPFAWTNPVNSQQYATMRQAGMAIAQQSQYSLQTTMMGNEGKAFHK</sequence>
<organism evidence="1">
    <name type="scientific">virus sp. ctEQ64</name>
    <dbReference type="NCBI Taxonomy" id="2825809"/>
    <lineage>
        <taxon>Viruses</taxon>
    </lineage>
</organism>